<accession>A0A834RAJ4</accession>
<dbReference type="OrthoDB" id="418131at2759"/>
<feature type="region of interest" description="Disordered" evidence="3">
    <location>
        <begin position="202"/>
        <end position="250"/>
    </location>
</feature>
<organism evidence="5">
    <name type="scientific">Sarcoptes scabiei</name>
    <name type="common">Itch mite</name>
    <name type="synonym">Acarus scabiei</name>
    <dbReference type="NCBI Taxonomy" id="52283"/>
    <lineage>
        <taxon>Eukaryota</taxon>
        <taxon>Metazoa</taxon>
        <taxon>Ecdysozoa</taxon>
        <taxon>Arthropoda</taxon>
        <taxon>Chelicerata</taxon>
        <taxon>Arachnida</taxon>
        <taxon>Acari</taxon>
        <taxon>Acariformes</taxon>
        <taxon>Sarcoptiformes</taxon>
        <taxon>Astigmata</taxon>
        <taxon>Psoroptidia</taxon>
        <taxon>Sarcoptoidea</taxon>
        <taxon>Sarcoptidae</taxon>
        <taxon>Sarcoptinae</taxon>
        <taxon>Sarcoptes</taxon>
    </lineage>
</organism>
<feature type="compositionally biased region" description="Polar residues" evidence="3">
    <location>
        <begin position="134"/>
        <end position="154"/>
    </location>
</feature>
<dbReference type="PANTHER" id="PTHR46355">
    <property type="entry name" value="UPF0428 PROTEIN CXORF56"/>
    <property type="match status" value="1"/>
</dbReference>
<gene>
    <name evidence="5" type="ORF">SSS_4937</name>
</gene>
<reference evidence="6" key="3">
    <citation type="submission" date="2022-06" db="UniProtKB">
        <authorList>
            <consortium name="EnsemblMetazoa"/>
        </authorList>
    </citation>
    <scope>IDENTIFICATION</scope>
</reference>
<proteinExistence type="inferred from homology"/>
<reference evidence="5" key="2">
    <citation type="submission" date="2020-01" db="EMBL/GenBank/DDBJ databases">
        <authorList>
            <person name="Korhonen P.K.K."/>
            <person name="Guangxu M.G."/>
            <person name="Wang T.W."/>
            <person name="Stroehlein A.J.S."/>
            <person name="Young N.D."/>
            <person name="Ang C.-S.A."/>
            <person name="Fernando D.W.F."/>
            <person name="Lu H.L."/>
            <person name="Taylor S.T."/>
            <person name="Ehtesham M.E.M."/>
            <person name="Najaraj S.H.N."/>
            <person name="Harsha G.H.G."/>
            <person name="Madugundu A.M."/>
            <person name="Renuse S.R."/>
            <person name="Holt D.H."/>
            <person name="Pandey A.P."/>
            <person name="Papenfuss A.P."/>
            <person name="Gasser R.B.G."/>
            <person name="Fischer K.F."/>
        </authorList>
    </citation>
    <scope>NUCLEOTIDE SEQUENCE</scope>
    <source>
        <strain evidence="5">SSS_KF_BRIS2020</strain>
    </source>
</reference>
<evidence type="ECO:0000313" key="6">
    <source>
        <dbReference type="EnsemblMetazoa" id="KAF7490403.1"/>
    </source>
</evidence>
<dbReference type="Proteomes" id="UP000070412">
    <property type="component" value="Unassembled WGS sequence"/>
</dbReference>
<dbReference type="InterPro" id="IPR057965">
    <property type="entry name" value="STEEP1_dom"/>
</dbReference>
<feature type="region of interest" description="Disordered" evidence="3">
    <location>
        <begin position="122"/>
        <end position="156"/>
    </location>
</feature>
<dbReference type="AlphaFoldDB" id="A0A834RAJ4"/>
<evidence type="ECO:0000313" key="5">
    <source>
        <dbReference type="EMBL" id="KAF7490403.1"/>
    </source>
</evidence>
<name>A0A834RAJ4_SARSC</name>
<evidence type="ECO:0000256" key="2">
    <source>
        <dbReference type="ARBA" id="ARBA00024237"/>
    </source>
</evidence>
<evidence type="ECO:0000256" key="1">
    <source>
        <dbReference type="ARBA" id="ARBA00024205"/>
    </source>
</evidence>
<feature type="domain" description="STEEP1" evidence="4">
    <location>
        <begin position="40"/>
        <end position="111"/>
    </location>
</feature>
<dbReference type="Pfam" id="PF25809">
    <property type="entry name" value="STEEP1"/>
    <property type="match status" value="1"/>
</dbReference>
<dbReference type="PANTHER" id="PTHR46355:SF1">
    <property type="entry name" value="STING ER EXIT PROTEIN"/>
    <property type="match status" value="1"/>
</dbReference>
<dbReference type="GO" id="GO:0005737">
    <property type="term" value="C:cytoplasm"/>
    <property type="evidence" value="ECO:0007669"/>
    <property type="project" value="GOC"/>
</dbReference>
<reference evidence="7" key="1">
    <citation type="journal article" date="2020" name="PLoS Negl. Trop. Dis.">
        <title>High-quality nuclear genome for Sarcoptes scabiei-A critical resource for a neglected parasite.</title>
        <authorList>
            <person name="Korhonen P.K."/>
            <person name="Gasser R.B."/>
            <person name="Ma G."/>
            <person name="Wang T."/>
            <person name="Stroehlein A.J."/>
            <person name="Young N.D."/>
            <person name="Ang C.S."/>
            <person name="Fernando D.D."/>
            <person name="Lu H.C."/>
            <person name="Taylor S."/>
            <person name="Reynolds S.L."/>
            <person name="Mofiz E."/>
            <person name="Najaraj S.H."/>
            <person name="Gowda H."/>
            <person name="Madugundu A."/>
            <person name="Renuse S."/>
            <person name="Holt D."/>
            <person name="Pandey A."/>
            <person name="Papenfuss A.T."/>
            <person name="Fischer K."/>
        </authorList>
    </citation>
    <scope>NUCLEOTIDE SEQUENCE [LARGE SCALE GENOMIC DNA]</scope>
</reference>
<evidence type="ECO:0000259" key="4">
    <source>
        <dbReference type="Pfam" id="PF25809"/>
    </source>
</evidence>
<dbReference type="EMBL" id="WVUK01000062">
    <property type="protein sequence ID" value="KAF7490403.1"/>
    <property type="molecule type" value="Genomic_DNA"/>
</dbReference>
<sequence>MPKVVSRSILCTDTQNHQHESGTENELFVFDCLCGQMYRSSVVDSTKLVAKFYLSEPNKKDLIQIGNQNQFERRFLRRCLRCRLPVAYQFSLNSDAIFLIDGSVQQRQSNDHRSYHSNRFATQGYHRQNHSKQNDQINQGRNDFERNTSSTKVSITKKDMGKFSSVTVSTIDEEEEEIEAREIADSYAYNARIIEQQLERKKRLHSTHPMQSRNQSDFDDSKSSPSNRYEDSEDKRSSKKPKGTLIDPKF</sequence>
<evidence type="ECO:0000256" key="3">
    <source>
        <dbReference type="SAM" id="MobiDB-lite"/>
    </source>
</evidence>
<dbReference type="EnsemblMetazoa" id="SSS_4937s_mrna">
    <property type="protein sequence ID" value="KAF7490403.1"/>
    <property type="gene ID" value="SSS_4937"/>
</dbReference>
<evidence type="ECO:0000313" key="7">
    <source>
        <dbReference type="Proteomes" id="UP000070412"/>
    </source>
</evidence>
<protein>
    <recommendedName>
        <fullName evidence="2">STING ER exit protein</fullName>
    </recommendedName>
</protein>
<dbReference type="GO" id="GO:0090158">
    <property type="term" value="P:endoplasmic reticulum membrane organization"/>
    <property type="evidence" value="ECO:0007669"/>
    <property type="project" value="TreeGrafter"/>
</dbReference>
<comment type="similarity">
    <text evidence="1">Belongs to the STEEP1 family.</text>
</comment>
<keyword evidence="7" id="KW-1185">Reference proteome</keyword>
<dbReference type="GO" id="GO:0006888">
    <property type="term" value="P:endoplasmic reticulum to Golgi vesicle-mediated transport"/>
    <property type="evidence" value="ECO:0007669"/>
    <property type="project" value="TreeGrafter"/>
</dbReference>
<dbReference type="InterPro" id="IPR029704">
    <property type="entry name" value="STEEP-like"/>
</dbReference>